<proteinExistence type="inferred from homology"/>
<dbReference type="InterPro" id="IPR035371">
    <property type="entry name" value="Nrap_D6"/>
</dbReference>
<dbReference type="GO" id="GO:0006409">
    <property type="term" value="P:tRNA export from nucleus"/>
    <property type="evidence" value="ECO:0007669"/>
    <property type="project" value="TreeGrafter"/>
</dbReference>
<dbReference type="Gene3D" id="3.10.20.90">
    <property type="entry name" value="Phosphatidylinositol 3-kinase Catalytic Subunit, Chain A, domain 1"/>
    <property type="match status" value="1"/>
</dbReference>
<feature type="region of interest" description="Disordered" evidence="5">
    <location>
        <begin position="1082"/>
        <end position="1101"/>
    </location>
</feature>
<evidence type="ECO:0000256" key="1">
    <source>
        <dbReference type="ARBA" id="ARBA00004604"/>
    </source>
</evidence>
<dbReference type="GO" id="GO:0032040">
    <property type="term" value="C:small-subunit processome"/>
    <property type="evidence" value="ECO:0007669"/>
    <property type="project" value="TreeGrafter"/>
</dbReference>
<dbReference type="GO" id="GO:0003723">
    <property type="term" value="F:RNA binding"/>
    <property type="evidence" value="ECO:0007669"/>
    <property type="project" value="UniProtKB-KW"/>
</dbReference>
<dbReference type="Pfam" id="PF17406">
    <property type="entry name" value="Nrap_D5"/>
    <property type="match status" value="1"/>
</dbReference>
<dbReference type="PANTHER" id="PTHR17972:SF0">
    <property type="entry name" value="NUCLEOLAR PROTEIN 6"/>
    <property type="match status" value="1"/>
</dbReference>
<evidence type="ECO:0000256" key="2">
    <source>
        <dbReference type="ARBA" id="ARBA00006674"/>
    </source>
</evidence>
<dbReference type="eggNOG" id="KOG2381">
    <property type="taxonomic scope" value="Eukaryota"/>
</dbReference>
<dbReference type="InterPro" id="IPR035369">
    <property type="entry name" value="Nrap_D4"/>
</dbReference>
<dbReference type="Pfam" id="PF17403">
    <property type="entry name" value="Nrap_D2"/>
    <property type="match status" value="1"/>
</dbReference>
<dbReference type="GeneID" id="17041342"/>
<dbReference type="Pfam" id="PF00240">
    <property type="entry name" value="ubiquitin"/>
    <property type="match status" value="1"/>
</dbReference>
<sequence>MSRKRSREEAGLTAEEEAQLLHAGPHTEGGFLQLQAKELVAARVVEYAREDALETVLRRLQTTLAKIDQRTVAEPTKEVKQYLELHGMPQRPLRFQPPTSVVPIGSWAARTMAQPSATVDVAVEMPRACFDEKDHLNGRYFARRAQYLGELAAALRKKPSFRQVSWEFLGHDARKPVLLIRPQPKGHDKPLHFSIRLIPTVAPGMFTLQKLAPDRNCLRPTNGDAAAPDEERAKELPPTPLYNTALLQDMLADVHQAALQEAITALPQLADAIILLKVWARAQGLEQEPDTFNGFLLSMLAAQLANNGTMTQAMSPLQAARAVMQALSNPATFSRGVAMQRRDCAAAGQPPAAAVWREQHGTVFVDPSGFLNLAARVSQSGLAQAQQAAKRAVALLDHPTDAVDVFEAVFLTPQARGAPYEAFWRVSSPLPESAASREYDSPPWRELESRVESLVAQALGARATAVRAFRRRLQGAPCLAGDVPAGDKMEILLAAQMDPATAQRAQDVGPPLDSPKAAAFLDFWGEDIADKTRFQDGYMAYAVTWEQPGAASATRHAIADRAVAHAVTRHLGPEAQVSGHADLLDEALTQKGTPPDALAGAHRTITAAARNLTTKLRAASALPLRVVSVQPLSAALRDTAAFPPLVHPLATAKLSSGADRGDLGRVPRCLEPLELLVQLEGSGRWPDHPEAFLKAKAAMGCQLADELASGFGMRASASQHCVDVFAEGYAFRLYLSSDRDQAMAAKLGSREDAFPDGPAAQLAAAASHTTLQRRAAHHGLMSALAGSAPALPAVARLAQRWLGAQMLSNHFCPEAGELLTAAAFSPDRGTRLGGFMRFLHLVASLGERGARAVVVDPDSSMKEADRAAALTSLSKAAREGTAPSLALVTPYDPLSEAWTRQRPSAAIVRRAAALAGRSLTVLQEHIELGRHTSAAVRAAVFGPAIADFDALLMLRRDALPSADRAAQGAKALADAARKRGFAPMEGSRSEQPDARARAVLRAVPEEVLRKRGPERVAKDLLVGFDPVSIYLAGLQRRFDGVATFCADILGGPLVGVKWSAQVSAPHQLVVQISHAVRPTSAVSTAAEPSAKKAKKSERNGSAVSNGIEAAAAVVSAVELDRSAALEDMRAMGAGLVEEGPRGFGKLEFRQRLGVRADAAFGAKPAVEQWSPVAFSKHRTVGIPPGLRTRSASVAKRGPLSGEINVLVETSDPPDRLHVLTEEALNDVTLKLKLKGWFTTNQTLVLGERELLRQEVQDELANAADAELGPKFLHIVVKLADIESVYFNTASGRKLQFDQETDQRPRSALTAALATSPRREDAPVDSTSLVVRGLVLGKGEQLSKELARKGPLDDNAVVHLVVRRTAKVSWSAHGNEFELSISASDSAETVKRRAEAVSGLVFDSHQLVHNGEVLSGKSLAEYGVQKGSVLELVPYEPFVHEPMPEGSPLLSSPAHELFDGFQAARAGLKNGHAPKLATSGTGGSYFIAGADGKPVAVFKPLDEEPLAINNPKMHKGDSSGSSDHGLRRGIRPGEGAMREVAAFLLDHDHFAGVPPTALVSCHAGSEDASQGAKVGSLQAYVEAEGDCEERGISAFPAHEVHKIALLDMRLGNCDRNGGNILVRKGAEGDRQLVPIDHGYILPDSFQDISFEWLYWPQARSPFDERSLAYIEALDAERDLAILAQHGLGIRPECARILRVLTALLKKAAPRGLSPFDIGSIMCREGMGKSPLEKLHSRATAQAAAAGSMVSAEPLYLRCMHRLMDEFLEESVLDQLPIGA</sequence>
<comment type="similarity">
    <text evidence="2">Belongs to the NRAP family.</text>
</comment>
<evidence type="ECO:0000313" key="9">
    <source>
        <dbReference type="Proteomes" id="UP000007264"/>
    </source>
</evidence>
<dbReference type="PROSITE" id="PS50290">
    <property type="entry name" value="PI3_4_KINASE_3"/>
    <property type="match status" value="1"/>
</dbReference>
<dbReference type="Pfam" id="PF17407">
    <property type="entry name" value="Nrap_D6"/>
    <property type="match status" value="1"/>
</dbReference>
<dbReference type="GO" id="GO:0032545">
    <property type="term" value="C:CURI complex"/>
    <property type="evidence" value="ECO:0007669"/>
    <property type="project" value="TreeGrafter"/>
</dbReference>
<dbReference type="eggNOG" id="KOG2054">
    <property type="taxonomic scope" value="Eukaryota"/>
</dbReference>
<dbReference type="InterPro" id="IPR035370">
    <property type="entry name" value="Nrap_D5"/>
</dbReference>
<dbReference type="InterPro" id="IPR005554">
    <property type="entry name" value="NOL6/Upt22"/>
</dbReference>
<evidence type="ECO:0000256" key="3">
    <source>
        <dbReference type="ARBA" id="ARBA00022884"/>
    </source>
</evidence>
<keyword evidence="9" id="KW-1185">Reference proteome</keyword>
<dbReference type="InterPro" id="IPR029071">
    <property type="entry name" value="Ubiquitin-like_domsf"/>
</dbReference>
<dbReference type="SUPFAM" id="SSF54236">
    <property type="entry name" value="Ubiquitin-like"/>
    <property type="match status" value="1"/>
</dbReference>
<dbReference type="InterPro" id="IPR035082">
    <property type="entry name" value="Nrap_D1"/>
</dbReference>
<dbReference type="Pfam" id="PF17405">
    <property type="entry name" value="Nrap_D4"/>
    <property type="match status" value="1"/>
</dbReference>
<gene>
    <name evidence="8" type="ORF">COCSUDRAFT_65874</name>
</gene>
<dbReference type="InterPro" id="IPR035368">
    <property type="entry name" value="Nrap_D3"/>
</dbReference>
<evidence type="ECO:0000313" key="8">
    <source>
        <dbReference type="EMBL" id="EIE23350.1"/>
    </source>
</evidence>
<dbReference type="InterPro" id="IPR000626">
    <property type="entry name" value="Ubiquitin-like_dom"/>
</dbReference>
<dbReference type="Pfam" id="PF03813">
    <property type="entry name" value="Nrap"/>
    <property type="match status" value="1"/>
</dbReference>
<keyword evidence="4" id="KW-0539">Nucleus</keyword>
<dbReference type="PANTHER" id="PTHR17972">
    <property type="entry name" value="NUCLEOLAR RNA-ASSOCIATED PROTEIN"/>
    <property type="match status" value="1"/>
</dbReference>
<dbReference type="InterPro" id="IPR035367">
    <property type="entry name" value="Nrap_D2"/>
</dbReference>
<reference evidence="8 9" key="1">
    <citation type="journal article" date="2012" name="Genome Biol.">
        <title>The genome of the polar eukaryotic microalga coccomyxa subellipsoidea reveals traits of cold adaptation.</title>
        <authorList>
            <person name="Blanc G."/>
            <person name="Agarkova I."/>
            <person name="Grimwood J."/>
            <person name="Kuo A."/>
            <person name="Brueggeman A."/>
            <person name="Dunigan D."/>
            <person name="Gurnon J."/>
            <person name="Ladunga I."/>
            <person name="Lindquist E."/>
            <person name="Lucas S."/>
            <person name="Pangilinan J."/>
            <person name="Proschold T."/>
            <person name="Salamov A."/>
            <person name="Schmutz J."/>
            <person name="Weeks D."/>
            <person name="Yamada T."/>
            <person name="Claverie J.M."/>
            <person name="Grigoriev I."/>
            <person name="Van Etten J."/>
            <person name="Lomsadze A."/>
            <person name="Borodovsky M."/>
        </authorList>
    </citation>
    <scope>NUCLEOTIDE SEQUENCE [LARGE SCALE GENOMIC DNA]</scope>
    <source>
        <strain evidence="8 9">C-169</strain>
    </source>
</reference>
<evidence type="ECO:0000256" key="5">
    <source>
        <dbReference type="SAM" id="MobiDB-lite"/>
    </source>
</evidence>
<dbReference type="GO" id="GO:0006364">
    <property type="term" value="P:rRNA processing"/>
    <property type="evidence" value="ECO:0007669"/>
    <property type="project" value="TreeGrafter"/>
</dbReference>
<evidence type="ECO:0000259" key="6">
    <source>
        <dbReference type="PROSITE" id="PS50053"/>
    </source>
</evidence>
<name>I0YY81_COCSC</name>
<keyword evidence="3" id="KW-0694">RNA-binding</keyword>
<dbReference type="Pfam" id="PF17404">
    <property type="entry name" value="Nrap_D3"/>
    <property type="match status" value="1"/>
</dbReference>
<dbReference type="Proteomes" id="UP000007264">
    <property type="component" value="Unassembled WGS sequence"/>
</dbReference>
<feature type="domain" description="Ubiquitin-like" evidence="6">
    <location>
        <begin position="1357"/>
        <end position="1432"/>
    </location>
</feature>
<dbReference type="Pfam" id="PF00454">
    <property type="entry name" value="PI3_PI4_kinase"/>
    <property type="match status" value="1"/>
</dbReference>
<dbReference type="eggNOG" id="KOG0001">
    <property type="taxonomic scope" value="Eukaryota"/>
</dbReference>
<dbReference type="OrthoDB" id="10251401at2759"/>
<evidence type="ECO:0000256" key="4">
    <source>
        <dbReference type="ARBA" id="ARBA00023242"/>
    </source>
</evidence>
<dbReference type="Gene3D" id="1.10.1410.10">
    <property type="match status" value="1"/>
</dbReference>
<dbReference type="KEGG" id="csl:COCSUDRAFT_65874"/>
<dbReference type="STRING" id="574566.I0YY81"/>
<dbReference type="Gene3D" id="3.30.70.3030">
    <property type="match status" value="1"/>
</dbReference>
<dbReference type="RefSeq" id="XP_005647894.1">
    <property type="nucleotide sequence ID" value="XM_005647837.1"/>
</dbReference>
<dbReference type="PROSITE" id="PS50053">
    <property type="entry name" value="UBIQUITIN_2"/>
    <property type="match status" value="1"/>
</dbReference>
<comment type="caution">
    <text evidence="8">The sequence shown here is derived from an EMBL/GenBank/DDBJ whole genome shotgun (WGS) entry which is preliminary data.</text>
</comment>
<dbReference type="InterPro" id="IPR000403">
    <property type="entry name" value="PI3/4_kinase_cat_dom"/>
</dbReference>
<dbReference type="EMBL" id="AGSI01000007">
    <property type="protein sequence ID" value="EIE23350.1"/>
    <property type="molecule type" value="Genomic_DNA"/>
</dbReference>
<accession>I0YY81</accession>
<dbReference type="GO" id="GO:0034456">
    <property type="term" value="C:UTP-C complex"/>
    <property type="evidence" value="ECO:0007669"/>
    <property type="project" value="TreeGrafter"/>
</dbReference>
<evidence type="ECO:0000259" key="7">
    <source>
        <dbReference type="PROSITE" id="PS50290"/>
    </source>
</evidence>
<comment type="subcellular location">
    <subcellularLocation>
        <location evidence="1">Nucleus</location>
        <location evidence="1">Nucleolus</location>
    </subcellularLocation>
</comment>
<feature type="region of interest" description="Disordered" evidence="5">
    <location>
        <begin position="217"/>
        <end position="237"/>
    </location>
</feature>
<dbReference type="CDD" id="cd17039">
    <property type="entry name" value="Ubl_ubiquitin_like"/>
    <property type="match status" value="1"/>
</dbReference>
<protein>
    <submittedName>
        <fullName evidence="8">Uncharacterized protein</fullName>
    </submittedName>
</protein>
<feature type="domain" description="PI3K/PI4K catalytic" evidence="7">
    <location>
        <begin position="1470"/>
        <end position="1762"/>
    </location>
</feature>
<feature type="region of interest" description="Disordered" evidence="5">
    <location>
        <begin position="1506"/>
        <end position="1530"/>
    </location>
</feature>
<organism evidence="8 9">
    <name type="scientific">Coccomyxa subellipsoidea (strain C-169)</name>
    <name type="common">Green microalga</name>
    <dbReference type="NCBI Taxonomy" id="574566"/>
    <lineage>
        <taxon>Eukaryota</taxon>
        <taxon>Viridiplantae</taxon>
        <taxon>Chlorophyta</taxon>
        <taxon>core chlorophytes</taxon>
        <taxon>Trebouxiophyceae</taxon>
        <taxon>Trebouxiophyceae incertae sedis</taxon>
        <taxon>Coccomyxaceae</taxon>
        <taxon>Coccomyxa</taxon>
        <taxon>Coccomyxa subellipsoidea</taxon>
    </lineage>
</organism>